<evidence type="ECO:0000313" key="3">
    <source>
        <dbReference type="Proteomes" id="UP000215335"/>
    </source>
</evidence>
<dbReference type="GO" id="GO:0005634">
    <property type="term" value="C:nucleus"/>
    <property type="evidence" value="ECO:0007669"/>
    <property type="project" value="InterPro"/>
</dbReference>
<dbReference type="Pfam" id="PF20417">
    <property type="entry name" value="Gemin6_C"/>
    <property type="match status" value="1"/>
</dbReference>
<dbReference type="GO" id="GO:0000387">
    <property type="term" value="P:spliceosomal snRNP assembly"/>
    <property type="evidence" value="ECO:0007669"/>
    <property type="project" value="TreeGrafter"/>
</dbReference>
<dbReference type="PROSITE" id="PS52001">
    <property type="entry name" value="AD"/>
    <property type="match status" value="1"/>
</dbReference>
<gene>
    <name evidence="2" type="ORF">TSAR_008179</name>
</gene>
<dbReference type="CDD" id="cd11676">
    <property type="entry name" value="Gemin6"/>
    <property type="match status" value="1"/>
</dbReference>
<accession>A0A232FDS0</accession>
<evidence type="ECO:0000259" key="1">
    <source>
        <dbReference type="PROSITE" id="PS52001"/>
    </source>
</evidence>
<dbReference type="GO" id="GO:0000245">
    <property type="term" value="P:spliceosomal complex assembly"/>
    <property type="evidence" value="ECO:0007669"/>
    <property type="project" value="InterPro"/>
</dbReference>
<dbReference type="EMBL" id="NNAY01000360">
    <property type="protein sequence ID" value="OXU28901.1"/>
    <property type="molecule type" value="Genomic_DNA"/>
</dbReference>
<feature type="domain" description="AD" evidence="1">
    <location>
        <begin position="76"/>
        <end position="169"/>
    </location>
</feature>
<dbReference type="Pfam" id="PF06372">
    <property type="entry name" value="Gemin6"/>
    <property type="match status" value="1"/>
</dbReference>
<dbReference type="InterPro" id="IPR009422">
    <property type="entry name" value="Gemin6"/>
</dbReference>
<dbReference type="GO" id="GO:0032797">
    <property type="term" value="C:SMN complex"/>
    <property type="evidence" value="ECO:0007669"/>
    <property type="project" value="TreeGrafter"/>
</dbReference>
<protein>
    <recommendedName>
        <fullName evidence="1">AD domain-containing protein</fullName>
    </recommendedName>
</protein>
<comment type="caution">
    <text evidence="2">The sequence shown here is derived from an EMBL/GenBank/DDBJ whole genome shotgun (WGS) entry which is preliminary data.</text>
</comment>
<dbReference type="InterPro" id="IPR047574">
    <property type="entry name" value="AD"/>
</dbReference>
<proteinExistence type="predicted"/>
<dbReference type="InterPro" id="IPR046857">
    <property type="entry name" value="Gemin6_Sm-like_dom"/>
</dbReference>
<organism evidence="2 3">
    <name type="scientific">Trichomalopsis sarcophagae</name>
    <dbReference type="NCBI Taxonomy" id="543379"/>
    <lineage>
        <taxon>Eukaryota</taxon>
        <taxon>Metazoa</taxon>
        <taxon>Ecdysozoa</taxon>
        <taxon>Arthropoda</taxon>
        <taxon>Hexapoda</taxon>
        <taxon>Insecta</taxon>
        <taxon>Pterygota</taxon>
        <taxon>Neoptera</taxon>
        <taxon>Endopterygota</taxon>
        <taxon>Hymenoptera</taxon>
        <taxon>Apocrita</taxon>
        <taxon>Proctotrupomorpha</taxon>
        <taxon>Chalcidoidea</taxon>
        <taxon>Pteromalidae</taxon>
        <taxon>Pteromalinae</taxon>
        <taxon>Trichomalopsis</taxon>
    </lineage>
</organism>
<dbReference type="Gene3D" id="2.30.30.100">
    <property type="match status" value="1"/>
</dbReference>
<dbReference type="Proteomes" id="UP000215335">
    <property type="component" value="Unassembled WGS sequence"/>
</dbReference>
<dbReference type="PANTHER" id="PTHR14710:SF2">
    <property type="entry name" value="GEM-ASSOCIATED PROTEIN 6"/>
    <property type="match status" value="1"/>
</dbReference>
<name>A0A232FDS0_9HYME</name>
<evidence type="ECO:0000313" key="2">
    <source>
        <dbReference type="EMBL" id="OXU28901.1"/>
    </source>
</evidence>
<sequence length="169" mass="19333">MSTHKSDDSSNSLHKIYTNDPILFKSYVNKKVTITTEDSNVHTGIVYTVDPVSESVVLMQPVEGEEKMKMKIIMRPAIQNIECSFDTKVILPEMFVPPPNHFSQEELLRRKNSVMKLLIENRFPITEDKGVLCIEETVRIEPPYGPENCICLNSIVLNRIQTILNRVSK</sequence>
<dbReference type="OrthoDB" id="77463at2759"/>
<keyword evidence="3" id="KW-1185">Reference proteome</keyword>
<dbReference type="PANTHER" id="PTHR14710">
    <property type="entry name" value="GEM-ASSOCIATED PROTEIN 6"/>
    <property type="match status" value="1"/>
</dbReference>
<reference evidence="2 3" key="1">
    <citation type="journal article" date="2017" name="Curr. Biol.">
        <title>The Evolution of Venom by Co-option of Single-Copy Genes.</title>
        <authorList>
            <person name="Martinson E.O."/>
            <person name="Mrinalini"/>
            <person name="Kelkar Y.D."/>
            <person name="Chang C.H."/>
            <person name="Werren J.H."/>
        </authorList>
    </citation>
    <scope>NUCLEOTIDE SEQUENCE [LARGE SCALE GENOMIC DNA]</scope>
    <source>
        <strain evidence="2 3">Alberta</strain>
        <tissue evidence="2">Whole body</tissue>
    </source>
</reference>
<dbReference type="AlphaFoldDB" id="A0A232FDS0"/>
<dbReference type="InterPro" id="IPR046856">
    <property type="entry name" value="Gemin6_C"/>
</dbReference>